<feature type="region of interest" description="Disordered" evidence="2">
    <location>
        <begin position="55"/>
        <end position="103"/>
    </location>
</feature>
<dbReference type="GO" id="GO:0004222">
    <property type="term" value="F:metalloendopeptidase activity"/>
    <property type="evidence" value="ECO:0007669"/>
    <property type="project" value="TreeGrafter"/>
</dbReference>
<dbReference type="InterPro" id="IPR011055">
    <property type="entry name" value="Dup_hybrid_motif"/>
</dbReference>
<dbReference type="PANTHER" id="PTHR21666">
    <property type="entry name" value="PEPTIDASE-RELATED"/>
    <property type="match status" value="1"/>
</dbReference>
<protein>
    <submittedName>
        <fullName evidence="4">Murein DD-endopeptidase MepM</fullName>
        <ecNumber evidence="4">3.4.24.-</ecNumber>
    </submittedName>
</protein>
<proteinExistence type="predicted"/>
<dbReference type="AlphaFoldDB" id="A0A2W1JFA0"/>
<feature type="region of interest" description="Disordered" evidence="2">
    <location>
        <begin position="117"/>
        <end position="174"/>
    </location>
</feature>
<evidence type="ECO:0000256" key="2">
    <source>
        <dbReference type="SAM" id="MobiDB-lite"/>
    </source>
</evidence>
<dbReference type="RefSeq" id="WP_233501675.1">
    <property type="nucleotide sequence ID" value="NZ_CAWNWM010000011.1"/>
</dbReference>
<organism evidence="4 5">
    <name type="scientific">Acaryochloris thomasi RCC1774</name>
    <dbReference type="NCBI Taxonomy" id="1764569"/>
    <lineage>
        <taxon>Bacteria</taxon>
        <taxon>Bacillati</taxon>
        <taxon>Cyanobacteriota</taxon>
        <taxon>Cyanophyceae</taxon>
        <taxon>Acaryochloridales</taxon>
        <taxon>Acaryochloridaceae</taxon>
        <taxon>Acaryochloris</taxon>
        <taxon>Acaryochloris thomasi</taxon>
    </lineage>
</organism>
<dbReference type="EC" id="3.4.24.-" evidence="4"/>
<evidence type="ECO:0000313" key="4">
    <source>
        <dbReference type="EMBL" id="PZD72298.1"/>
    </source>
</evidence>
<name>A0A2W1JFA0_9CYAN</name>
<keyword evidence="5" id="KW-1185">Reference proteome</keyword>
<dbReference type="SUPFAM" id="SSF51261">
    <property type="entry name" value="Duplicated hybrid motif"/>
    <property type="match status" value="1"/>
</dbReference>
<dbReference type="Gene3D" id="2.70.70.10">
    <property type="entry name" value="Glucose Permease (Domain IIA)"/>
    <property type="match status" value="1"/>
</dbReference>
<dbReference type="PANTHER" id="PTHR21666:SF289">
    <property type="entry name" value="L-ALA--D-GLU ENDOPEPTIDASE"/>
    <property type="match status" value="1"/>
</dbReference>
<dbReference type="Pfam" id="PF01551">
    <property type="entry name" value="Peptidase_M23"/>
    <property type="match status" value="1"/>
</dbReference>
<gene>
    <name evidence="4" type="primary">mepM_8</name>
    <name evidence="4" type="ORF">C1752_03885</name>
</gene>
<dbReference type="Proteomes" id="UP000248857">
    <property type="component" value="Unassembled WGS sequence"/>
</dbReference>
<evidence type="ECO:0000313" key="5">
    <source>
        <dbReference type="Proteomes" id="UP000248857"/>
    </source>
</evidence>
<dbReference type="InterPro" id="IPR050570">
    <property type="entry name" value="Cell_wall_metabolism_enzyme"/>
</dbReference>
<dbReference type="EMBL" id="PQWO01000011">
    <property type="protein sequence ID" value="PZD72298.1"/>
    <property type="molecule type" value="Genomic_DNA"/>
</dbReference>
<sequence>MPQQPPTDKPSNRVRSTPLLLLWTWISLMSGLSHLSLSALEAQAADLIIPVDSPPAARPAAPKPVIRSAPAPKPVIRSAPAPKPVVRSAPAPKPVVRSAPAPKPVVKPAPIIQSAPVGQQLAPPASSGASTQPQTKPSVIIKSPVPTSQPIAKPNAIPSAPQAKRGNPLIDTSRNYDLGATQAKPYVKPNRVVVSERSSGCQAVVGRSVSSSICGGGTPPARVVRVQPARAVAQQQAAPIKLRQPYIANRFQSRSAAANVQRGLTPASAPTFAAKPYQQGKSYKAKAYKGANPLKWLLSDGKQMIFPLSIPARISSAFGWRVHPLSGQQRFHSGTDIAAPMGTPVVAAYDGNVAIANYLGGYGLSVLLHHNKGEHATRYAHLSEIFVQPGQVVDQGTVIGLVGSTGHSTGPHLHFEAMQRTPQGYALIDTDIQVEVALSVLVEAIQVAQQPGPQSETVESVEKNAFEDRLLQPQLQARAEAWTSPLDYTLTE</sequence>
<dbReference type="InterPro" id="IPR016047">
    <property type="entry name" value="M23ase_b-sheet_dom"/>
</dbReference>
<feature type="compositionally biased region" description="Polar residues" evidence="2">
    <location>
        <begin position="127"/>
        <end position="137"/>
    </location>
</feature>
<evidence type="ECO:0000259" key="3">
    <source>
        <dbReference type="Pfam" id="PF01551"/>
    </source>
</evidence>
<keyword evidence="1" id="KW-0732">Signal</keyword>
<keyword evidence="4" id="KW-0378">Hydrolase</keyword>
<accession>A0A2W1JFA0</accession>
<dbReference type="CDD" id="cd12797">
    <property type="entry name" value="M23_peptidase"/>
    <property type="match status" value="1"/>
</dbReference>
<reference evidence="4 5" key="1">
    <citation type="journal article" date="2018" name="Sci. Rep.">
        <title>A novel species of the marine cyanobacterium Acaryochloris with a unique pigment content and lifestyle.</title>
        <authorList>
            <person name="Partensky F."/>
            <person name="Six C."/>
            <person name="Ratin M."/>
            <person name="Garczarek L."/>
            <person name="Vaulot D."/>
            <person name="Probert I."/>
            <person name="Calteau A."/>
            <person name="Gourvil P."/>
            <person name="Marie D."/>
            <person name="Grebert T."/>
            <person name="Bouchier C."/>
            <person name="Le Panse S."/>
            <person name="Gachenot M."/>
            <person name="Rodriguez F."/>
            <person name="Garrido J.L."/>
        </authorList>
    </citation>
    <scope>NUCLEOTIDE SEQUENCE [LARGE SCALE GENOMIC DNA]</scope>
    <source>
        <strain evidence="4 5">RCC1774</strain>
    </source>
</reference>
<evidence type="ECO:0000256" key="1">
    <source>
        <dbReference type="ARBA" id="ARBA00022729"/>
    </source>
</evidence>
<comment type="caution">
    <text evidence="4">The sequence shown here is derived from an EMBL/GenBank/DDBJ whole genome shotgun (WGS) entry which is preliminary data.</text>
</comment>
<feature type="domain" description="M23ase beta-sheet core" evidence="3">
    <location>
        <begin position="330"/>
        <end position="419"/>
    </location>
</feature>